<keyword evidence="3" id="KW-0597">Phosphoprotein</keyword>
<dbReference type="SMART" id="SM00387">
    <property type="entry name" value="HATPase_c"/>
    <property type="match status" value="1"/>
</dbReference>
<keyword evidence="4" id="KW-0808">Transferase</keyword>
<dbReference type="PROSITE" id="PS50109">
    <property type="entry name" value="HIS_KIN"/>
    <property type="match status" value="1"/>
</dbReference>
<evidence type="ECO:0000256" key="1">
    <source>
        <dbReference type="ARBA" id="ARBA00000085"/>
    </source>
</evidence>
<keyword evidence="5 8" id="KW-0418">Kinase</keyword>
<dbReference type="Gene3D" id="3.30.565.10">
    <property type="entry name" value="Histidine kinase-like ATPase, C-terminal domain"/>
    <property type="match status" value="1"/>
</dbReference>
<dbReference type="SUPFAM" id="SSF47384">
    <property type="entry name" value="Homodimeric domain of signal transducing histidine kinase"/>
    <property type="match status" value="1"/>
</dbReference>
<dbReference type="GO" id="GO:0030295">
    <property type="term" value="F:protein kinase activator activity"/>
    <property type="evidence" value="ECO:0007669"/>
    <property type="project" value="TreeGrafter"/>
</dbReference>
<dbReference type="CDD" id="cd00082">
    <property type="entry name" value="HisKA"/>
    <property type="match status" value="1"/>
</dbReference>
<accession>A0A1M5FWH2</accession>
<dbReference type="InterPro" id="IPR050351">
    <property type="entry name" value="BphY/WalK/GraS-like"/>
</dbReference>
<dbReference type="InterPro" id="IPR003661">
    <property type="entry name" value="HisK_dim/P_dom"/>
</dbReference>
<dbReference type="InterPro" id="IPR036097">
    <property type="entry name" value="HisK_dim/P_sf"/>
</dbReference>
<dbReference type="EC" id="2.7.13.3" evidence="2"/>
<evidence type="ECO:0000256" key="4">
    <source>
        <dbReference type="ARBA" id="ARBA00022679"/>
    </source>
</evidence>
<dbReference type="PRINTS" id="PR00344">
    <property type="entry name" value="BCTRLSENSOR"/>
</dbReference>
<evidence type="ECO:0000256" key="6">
    <source>
        <dbReference type="SAM" id="Coils"/>
    </source>
</evidence>
<dbReference type="STRING" id="271157.SAMN05444396_103102"/>
<reference evidence="9" key="1">
    <citation type="submission" date="2016-11" db="EMBL/GenBank/DDBJ databases">
        <authorList>
            <person name="Varghese N."/>
            <person name="Submissions S."/>
        </authorList>
    </citation>
    <scope>NUCLEOTIDE SEQUENCE [LARGE SCALE GENOMIC DNA]</scope>
    <source>
        <strain evidence="9">DSM 19741</strain>
    </source>
</reference>
<dbReference type="InterPro" id="IPR036890">
    <property type="entry name" value="HATPase_C_sf"/>
</dbReference>
<dbReference type="EMBL" id="FQWE01000003">
    <property type="protein sequence ID" value="SHF95885.1"/>
    <property type="molecule type" value="Genomic_DNA"/>
</dbReference>
<sequence length="438" mass="50544">MSKKETASVTKIAHEIEDQKNYAAQLIIANKALALQVIEIKERAAELVIANIELDFQIKEKQKRADELIIANAELAFQNNEKEKRAAELIIANKELIYQNQEKQKRAEELIIANNELAFQNQEKLKRADELIKANAALIFQNIEKEKRAAELVIANEELAYQNQEKQKRAEELIEANVELAFQNIEKEKRANELLIANKEIESFTYISSHDLQEPLRKIQSFSGRIFVEEYDNLSAMGKYYVERTKLSALHMQTLINDLLAYSRTNTTQRKFVNSDLNTVVKEAMEMLKEDLIEKQANIEVHHLSTMKIIPFQFRQLIQNLLSNSIKFCEAGIKPHIIIKSDFIKYDQTSVTIFHLKVDHYHISISDNGIGFEPKFKDKIFEIFQRLHHKNEYEGTGIGLTIARKIVENHHGIITATGKMNKGATFDIYIPAVQHNDR</sequence>
<dbReference type="GO" id="GO:0000155">
    <property type="term" value="F:phosphorelay sensor kinase activity"/>
    <property type="evidence" value="ECO:0007669"/>
    <property type="project" value="InterPro"/>
</dbReference>
<dbReference type="Gene3D" id="1.10.287.130">
    <property type="match status" value="1"/>
</dbReference>
<dbReference type="PANTHER" id="PTHR42878">
    <property type="entry name" value="TWO-COMPONENT HISTIDINE KINASE"/>
    <property type="match status" value="1"/>
</dbReference>
<evidence type="ECO:0000256" key="3">
    <source>
        <dbReference type="ARBA" id="ARBA00022553"/>
    </source>
</evidence>
<keyword evidence="9" id="KW-1185">Reference proteome</keyword>
<evidence type="ECO:0000313" key="9">
    <source>
        <dbReference type="Proteomes" id="UP000184036"/>
    </source>
</evidence>
<organism evidence="8 9">
    <name type="scientific">Flavobacterium segetis</name>
    <dbReference type="NCBI Taxonomy" id="271157"/>
    <lineage>
        <taxon>Bacteria</taxon>
        <taxon>Pseudomonadati</taxon>
        <taxon>Bacteroidota</taxon>
        <taxon>Flavobacteriia</taxon>
        <taxon>Flavobacteriales</taxon>
        <taxon>Flavobacteriaceae</taxon>
        <taxon>Flavobacterium</taxon>
    </lineage>
</organism>
<dbReference type="GO" id="GO:0007234">
    <property type="term" value="P:osmosensory signaling via phosphorelay pathway"/>
    <property type="evidence" value="ECO:0007669"/>
    <property type="project" value="TreeGrafter"/>
</dbReference>
<comment type="catalytic activity">
    <reaction evidence="1">
        <text>ATP + protein L-histidine = ADP + protein N-phospho-L-histidine.</text>
        <dbReference type="EC" id="2.7.13.3"/>
    </reaction>
</comment>
<dbReference type="RefSeq" id="WP_084673479.1">
    <property type="nucleotide sequence ID" value="NZ_FQWE01000003.1"/>
</dbReference>
<feature type="domain" description="Histidine kinase" evidence="7">
    <location>
        <begin position="207"/>
        <end position="434"/>
    </location>
</feature>
<protein>
    <recommendedName>
        <fullName evidence="2">histidine kinase</fullName>
        <ecNumber evidence="2">2.7.13.3</ecNumber>
    </recommendedName>
</protein>
<dbReference type="SUPFAM" id="SSF55874">
    <property type="entry name" value="ATPase domain of HSP90 chaperone/DNA topoisomerase II/histidine kinase"/>
    <property type="match status" value="1"/>
</dbReference>
<dbReference type="Pfam" id="PF02518">
    <property type="entry name" value="HATPase_c"/>
    <property type="match status" value="1"/>
</dbReference>
<dbReference type="GO" id="GO:0000156">
    <property type="term" value="F:phosphorelay response regulator activity"/>
    <property type="evidence" value="ECO:0007669"/>
    <property type="project" value="TreeGrafter"/>
</dbReference>
<proteinExistence type="predicted"/>
<dbReference type="InterPro" id="IPR005467">
    <property type="entry name" value="His_kinase_dom"/>
</dbReference>
<dbReference type="AlphaFoldDB" id="A0A1M5FWH2"/>
<dbReference type="InterPro" id="IPR004358">
    <property type="entry name" value="Sig_transdc_His_kin-like_C"/>
</dbReference>
<keyword evidence="6" id="KW-0175">Coiled coil</keyword>
<dbReference type="PANTHER" id="PTHR42878:SF15">
    <property type="entry name" value="BACTERIOPHYTOCHROME"/>
    <property type="match status" value="1"/>
</dbReference>
<gene>
    <name evidence="8" type="ORF">SAMN05444396_103102</name>
</gene>
<dbReference type="OrthoDB" id="9781208at2"/>
<evidence type="ECO:0000256" key="2">
    <source>
        <dbReference type="ARBA" id="ARBA00012438"/>
    </source>
</evidence>
<dbReference type="InterPro" id="IPR003594">
    <property type="entry name" value="HATPase_dom"/>
</dbReference>
<feature type="coiled-coil region" evidence="6">
    <location>
        <begin position="140"/>
        <end position="176"/>
    </location>
</feature>
<name>A0A1M5FWH2_9FLAO</name>
<dbReference type="Proteomes" id="UP000184036">
    <property type="component" value="Unassembled WGS sequence"/>
</dbReference>
<evidence type="ECO:0000256" key="5">
    <source>
        <dbReference type="ARBA" id="ARBA00022777"/>
    </source>
</evidence>
<evidence type="ECO:0000313" key="8">
    <source>
        <dbReference type="EMBL" id="SHF95885.1"/>
    </source>
</evidence>
<evidence type="ECO:0000259" key="7">
    <source>
        <dbReference type="PROSITE" id="PS50109"/>
    </source>
</evidence>